<keyword evidence="3" id="KW-0813">Transport</keyword>
<sequence>MVSSLLFFLVSLGFMFLFFFLVGLQLLFWKVRSLGTFRNVFGTYKFALIGGALSLEVFFLSLGEYGVNVFLELNLWFNMTPYVSVDFFSCVFFVCALMVSWSIMDFGVSYMTDEGGVGNFLFYLLIFLLLMFVLVFSGNFLMLFVGWEGVGLLSFLLISWWGGRFGASAGSLQAVYYNRVGDSGLLLFLVISLILGNGVWIMNSFMVSSFFLFFVLGVVSKSSQLLFHPWLPNAMEGPTPVSSLLHSSTMVMAGVFLLMRSLEFFEYRGMIYLVGVCTCVLGGVLGMSHGDFKKVVAYSTTSQLGFMMVVLGLGWDWLCLLYMMIHAFFKAMIFMMSGVVIHMSGGIQDFRHMSGNLMLNGLMFFFYSVGGVVMMGFPFLSGFWMKDVILEGAMGSYLGFFSWCFFNVSVLLTGLYSMRLYFGGFMGNLVSPPKLMALGALRPYLSFLRLLLGSVCLGGFVYFLGGPFGHVLLAMGDKFFAIVVFVLGVGVSFLLVSALKGTSFLLGGYLLFFNPIYHKVLVFVGGWVSYVVGLLDFLMVEFLFYGGVKFIWSSGLSFRFGLVFMLLLVFSLF</sequence>
<gene>
    <name evidence="11" type="primary">nad5</name>
</gene>
<dbReference type="EMBL" id="HF548554">
    <property type="protein sequence ID" value="CCO25721.1"/>
    <property type="molecule type" value="Genomic_DNA"/>
</dbReference>
<evidence type="ECO:0000256" key="3">
    <source>
        <dbReference type="ARBA" id="ARBA00022660"/>
    </source>
</evidence>
<evidence type="ECO:0000313" key="11">
    <source>
        <dbReference type="EMBL" id="CCO25721.1"/>
    </source>
</evidence>
<evidence type="ECO:0000256" key="1">
    <source>
        <dbReference type="ARBA" id="ARBA00004141"/>
    </source>
</evidence>
<dbReference type="AlphaFoldDB" id="A0A024GW80"/>
<evidence type="ECO:0000256" key="7">
    <source>
        <dbReference type="ARBA" id="ARBA00031027"/>
    </source>
</evidence>
<dbReference type="GO" id="GO:0015990">
    <property type="term" value="P:electron transport coupled proton transport"/>
    <property type="evidence" value="ECO:0007669"/>
    <property type="project" value="TreeGrafter"/>
</dbReference>
<feature type="transmembrane region" description="Helical" evidence="9">
    <location>
        <begin position="295"/>
        <end position="315"/>
    </location>
</feature>
<feature type="transmembrane region" description="Helical" evidence="9">
    <location>
        <begin position="82"/>
        <end position="104"/>
    </location>
</feature>
<dbReference type="PANTHER" id="PTHR42829">
    <property type="entry name" value="NADH-UBIQUINONE OXIDOREDUCTASE CHAIN 5"/>
    <property type="match status" value="1"/>
</dbReference>
<evidence type="ECO:0000256" key="2">
    <source>
        <dbReference type="ARBA" id="ARBA00012944"/>
    </source>
</evidence>
<dbReference type="InterPro" id="IPR003945">
    <property type="entry name" value="NU5C-like"/>
</dbReference>
<geneLocation type="mitochondrion" evidence="11"/>
<comment type="catalytic activity">
    <reaction evidence="8">
        <text>a ubiquinone + NADH + 5 H(+)(in) = a ubiquinol + NAD(+) + 4 H(+)(out)</text>
        <dbReference type="Rhea" id="RHEA:29091"/>
        <dbReference type="Rhea" id="RHEA-COMP:9565"/>
        <dbReference type="Rhea" id="RHEA-COMP:9566"/>
        <dbReference type="ChEBI" id="CHEBI:15378"/>
        <dbReference type="ChEBI" id="CHEBI:16389"/>
        <dbReference type="ChEBI" id="CHEBI:17976"/>
        <dbReference type="ChEBI" id="CHEBI:57540"/>
        <dbReference type="ChEBI" id="CHEBI:57945"/>
        <dbReference type="EC" id="7.1.1.2"/>
    </reaction>
</comment>
<comment type="subcellular location">
    <subcellularLocation>
        <location evidence="1">Membrane</location>
        <topology evidence="1">Multi-pass membrane protein</topology>
    </subcellularLocation>
</comment>
<dbReference type="PANTHER" id="PTHR42829:SF2">
    <property type="entry name" value="NADH-UBIQUINONE OXIDOREDUCTASE CHAIN 5"/>
    <property type="match status" value="1"/>
</dbReference>
<dbReference type="GO" id="GO:0042773">
    <property type="term" value="P:ATP synthesis coupled electron transport"/>
    <property type="evidence" value="ECO:0007669"/>
    <property type="project" value="InterPro"/>
</dbReference>
<feature type="transmembrane region" description="Helical" evidence="9">
    <location>
        <begin position="550"/>
        <end position="572"/>
    </location>
</feature>
<keyword evidence="3" id="KW-0679">Respiratory chain</keyword>
<organism evidence="11">
    <name type="scientific">Botrylloides giganteus</name>
    <dbReference type="NCBI Taxonomy" id="2034436"/>
    <lineage>
        <taxon>Eukaryota</taxon>
        <taxon>Metazoa</taxon>
        <taxon>Chordata</taxon>
        <taxon>Tunicata</taxon>
        <taxon>Ascidiacea</taxon>
        <taxon>Stolidobranchia</taxon>
        <taxon>Styelidae</taxon>
        <taxon>Botrylloides</taxon>
    </lineage>
</organism>
<feature type="transmembrane region" description="Helical" evidence="9">
    <location>
        <begin position="321"/>
        <end position="345"/>
    </location>
</feature>
<proteinExistence type="predicted"/>
<keyword evidence="6 9" id="KW-0472">Membrane</keyword>
<reference evidence="11" key="1">
    <citation type="journal article" date="2014" name="Genome Biol. Evol.">
        <title>Ascidian mitogenomics: comparison of evolutionary rates in closely related taxa provides evidence of ongoing speciation events.</title>
        <authorList>
            <person name="Griggio F."/>
            <person name="Voskoboynik A."/>
            <person name="Iannelli F."/>
            <person name="Justy F."/>
            <person name="Tilak M.K."/>
            <person name="Turon X."/>
            <person name="Pesole G."/>
            <person name="Douzery E.J."/>
            <person name="Mastrototaro F."/>
            <person name="Gissi C."/>
        </authorList>
    </citation>
    <scope>NUCLEOTIDE SEQUENCE</scope>
    <source>
        <tissue evidence="11">Colony</tissue>
    </source>
</reference>
<accession>A0A024GW80</accession>
<name>A0A024GW80_9ASCI</name>
<keyword evidence="11" id="KW-0496">Mitochondrion</keyword>
<feature type="transmembrane region" description="Helical" evidence="9">
    <location>
        <begin position="400"/>
        <end position="422"/>
    </location>
</feature>
<evidence type="ECO:0000256" key="4">
    <source>
        <dbReference type="ARBA" id="ARBA00022692"/>
    </source>
</evidence>
<feature type="transmembrane region" description="Helical" evidence="9">
    <location>
        <begin position="443"/>
        <end position="464"/>
    </location>
</feature>
<protein>
    <recommendedName>
        <fullName evidence="2">NADH:ubiquinone reductase (H(+)-translocating)</fullName>
        <ecNumber evidence="2">7.1.1.2</ecNumber>
    </recommendedName>
    <alternativeName>
        <fullName evidence="7">NADH dehydrogenase subunit 5</fullName>
    </alternativeName>
</protein>
<feature type="domain" description="NADH:quinone oxidoreductase/Mrp antiporter transmembrane" evidence="10">
    <location>
        <begin position="137"/>
        <end position="406"/>
    </location>
</feature>
<keyword evidence="5 9" id="KW-1133">Transmembrane helix</keyword>
<feature type="transmembrane region" description="Helical" evidence="9">
    <location>
        <begin position="41"/>
        <end position="62"/>
    </location>
</feature>
<evidence type="ECO:0000259" key="10">
    <source>
        <dbReference type="Pfam" id="PF00361"/>
    </source>
</evidence>
<feature type="transmembrane region" description="Helical" evidence="9">
    <location>
        <begin position="6"/>
        <end position="29"/>
    </location>
</feature>
<feature type="transmembrane region" description="Helical" evidence="9">
    <location>
        <begin position="520"/>
        <end position="544"/>
    </location>
</feature>
<dbReference type="EC" id="7.1.1.2" evidence="2"/>
<evidence type="ECO:0000256" key="8">
    <source>
        <dbReference type="ARBA" id="ARBA00049551"/>
    </source>
</evidence>
<evidence type="ECO:0000256" key="9">
    <source>
        <dbReference type="SAM" id="Phobius"/>
    </source>
</evidence>
<feature type="transmembrane region" description="Helical" evidence="9">
    <location>
        <begin position="479"/>
        <end position="499"/>
    </location>
</feature>
<keyword evidence="4 9" id="KW-0812">Transmembrane</keyword>
<keyword evidence="3" id="KW-0249">Electron transport</keyword>
<dbReference type="GO" id="GO:0016020">
    <property type="term" value="C:membrane"/>
    <property type="evidence" value="ECO:0007669"/>
    <property type="project" value="UniProtKB-SubCell"/>
</dbReference>
<dbReference type="Pfam" id="PF00361">
    <property type="entry name" value="Proton_antipo_M"/>
    <property type="match status" value="1"/>
</dbReference>
<evidence type="ECO:0000256" key="6">
    <source>
        <dbReference type="ARBA" id="ARBA00023136"/>
    </source>
</evidence>
<dbReference type="PRINTS" id="PR01434">
    <property type="entry name" value="NADHDHGNASE5"/>
</dbReference>
<feature type="transmembrane region" description="Helical" evidence="9">
    <location>
        <begin position="116"/>
        <end position="136"/>
    </location>
</feature>
<feature type="transmembrane region" description="Helical" evidence="9">
    <location>
        <begin position="142"/>
        <end position="163"/>
    </location>
</feature>
<feature type="transmembrane region" description="Helical" evidence="9">
    <location>
        <begin position="270"/>
        <end position="288"/>
    </location>
</feature>
<feature type="transmembrane region" description="Helical" evidence="9">
    <location>
        <begin position="240"/>
        <end position="258"/>
    </location>
</feature>
<dbReference type="InterPro" id="IPR001750">
    <property type="entry name" value="ND/Mrp_TM"/>
</dbReference>
<feature type="transmembrane region" description="Helical" evidence="9">
    <location>
        <begin position="357"/>
        <end position="380"/>
    </location>
</feature>
<dbReference type="GO" id="GO:0003954">
    <property type="term" value="F:NADH dehydrogenase activity"/>
    <property type="evidence" value="ECO:0007669"/>
    <property type="project" value="TreeGrafter"/>
</dbReference>
<dbReference type="GO" id="GO:0008137">
    <property type="term" value="F:NADH dehydrogenase (ubiquinone) activity"/>
    <property type="evidence" value="ECO:0007669"/>
    <property type="project" value="UniProtKB-EC"/>
</dbReference>
<evidence type="ECO:0000256" key="5">
    <source>
        <dbReference type="ARBA" id="ARBA00022989"/>
    </source>
</evidence>